<evidence type="ECO:0000256" key="3">
    <source>
        <dbReference type="ARBA" id="ARBA00022670"/>
    </source>
</evidence>
<dbReference type="RefSeq" id="WP_072865473.1">
    <property type="nucleotide sequence ID" value="NZ_FQUI01000033.1"/>
</dbReference>
<dbReference type="SUPFAM" id="SSF53187">
    <property type="entry name" value="Zn-dependent exopeptidases"/>
    <property type="match status" value="1"/>
</dbReference>
<evidence type="ECO:0000313" key="10">
    <source>
        <dbReference type="Proteomes" id="UP000184334"/>
    </source>
</evidence>
<dbReference type="CDD" id="cd05656">
    <property type="entry name" value="M42_Frv"/>
    <property type="match status" value="1"/>
</dbReference>
<dbReference type="EMBL" id="FQUI01000033">
    <property type="protein sequence ID" value="SHF08396.1"/>
    <property type="molecule type" value="Genomic_DNA"/>
</dbReference>
<comment type="caution">
    <text evidence="9">The sequence shown here is derived from an EMBL/GenBank/DDBJ whole genome shotgun (WGS) entry which is preliminary data.</text>
</comment>
<evidence type="ECO:0000256" key="8">
    <source>
        <dbReference type="PIRSR" id="PIRSR001123-2"/>
    </source>
</evidence>
<evidence type="ECO:0000256" key="4">
    <source>
        <dbReference type="ARBA" id="ARBA00022723"/>
    </source>
</evidence>
<dbReference type="OrthoDB" id="48055at2"/>
<evidence type="ECO:0000256" key="6">
    <source>
        <dbReference type="PIRNR" id="PIRNR001123"/>
    </source>
</evidence>
<dbReference type="AlphaFoldDB" id="A0A1M4YSS5"/>
<evidence type="ECO:0000256" key="1">
    <source>
        <dbReference type="ARBA" id="ARBA00006272"/>
    </source>
</evidence>
<keyword evidence="3" id="KW-0645">Protease</keyword>
<dbReference type="Pfam" id="PF05343">
    <property type="entry name" value="Peptidase_M42"/>
    <property type="match status" value="1"/>
</dbReference>
<gene>
    <name evidence="9" type="ORF">SAMN02745164_01746</name>
</gene>
<keyword evidence="2" id="KW-0031">Aminopeptidase</keyword>
<dbReference type="GO" id="GO:0006508">
    <property type="term" value="P:proteolysis"/>
    <property type="evidence" value="ECO:0007669"/>
    <property type="project" value="UniProtKB-KW"/>
</dbReference>
<feature type="binding site" evidence="8">
    <location>
        <position position="168"/>
    </location>
    <ligand>
        <name>Zn(2+)</name>
        <dbReference type="ChEBI" id="CHEBI:29105"/>
        <label>1</label>
    </ligand>
</feature>
<feature type="binding site" evidence="8">
    <location>
        <position position="308"/>
    </location>
    <ligand>
        <name>Zn(2+)</name>
        <dbReference type="ChEBI" id="CHEBI:29105"/>
        <label>2</label>
    </ligand>
</feature>
<name>A0A1M4YSS5_MARH1</name>
<keyword evidence="4 8" id="KW-0479">Metal-binding</keyword>
<comment type="similarity">
    <text evidence="1 6">Belongs to the peptidase M42 family.</text>
</comment>
<dbReference type="Gene3D" id="2.40.30.40">
    <property type="entry name" value="Peptidase M42, domain 2"/>
    <property type="match status" value="1"/>
</dbReference>
<dbReference type="PIRSF" id="PIRSF001123">
    <property type="entry name" value="PepA_GA"/>
    <property type="match status" value="1"/>
</dbReference>
<keyword evidence="5" id="KW-0378">Hydrolase</keyword>
<dbReference type="InterPro" id="IPR023367">
    <property type="entry name" value="Peptidase_M42_dom2"/>
</dbReference>
<feature type="binding site" evidence="8">
    <location>
        <position position="168"/>
    </location>
    <ligand>
        <name>Zn(2+)</name>
        <dbReference type="ChEBI" id="CHEBI:29105"/>
        <label>2</label>
    </ligand>
</feature>
<feature type="active site" description="Proton acceptor" evidence="7">
    <location>
        <position position="198"/>
    </location>
</feature>
<evidence type="ECO:0000256" key="5">
    <source>
        <dbReference type="ARBA" id="ARBA00022801"/>
    </source>
</evidence>
<feature type="binding site" evidence="8">
    <location>
        <position position="199"/>
    </location>
    <ligand>
        <name>Zn(2+)</name>
        <dbReference type="ChEBI" id="CHEBI:29105"/>
        <label>2</label>
    </ligand>
</feature>
<comment type="cofactor">
    <cofactor evidence="8">
        <name>a divalent metal cation</name>
        <dbReference type="ChEBI" id="CHEBI:60240"/>
    </cofactor>
    <text evidence="8">Binds 2 divalent metal cations per subunit.</text>
</comment>
<dbReference type="PANTHER" id="PTHR32481">
    <property type="entry name" value="AMINOPEPTIDASE"/>
    <property type="match status" value="1"/>
</dbReference>
<sequence>MKELIKKLTDVKSPSGREKEIRDIIIDEIKDYVDEYKVDRLGNLIAIKKGENEKTILFDAHMDEIGLVVTHITEDGFLRVEPVGGVNPRVLIGAKVHFNGYVGVVGFEGETMEEYSKNMNNINFDILFVDIGASSKTEAEEKAPIGTFGTYYSEFNDLGDKVIAKALDDRIGCVVMIEALKKMKKPKNNIIFAFTVQEEVGLIGASVAAYNYDIDMAIALDVTAAADTPKAFKRMSMKLNEGPCIKIKDGYTVSDKFVVDILKEVAHENNIKYQMEVLLFGGTNAGGYQTTKAGIPSGTISIPTRYIHTPHEMISMFDVEETVKFIVSLANK</sequence>
<keyword evidence="10" id="KW-1185">Reference proteome</keyword>
<dbReference type="InterPro" id="IPR008007">
    <property type="entry name" value="Peptidase_M42"/>
</dbReference>
<feature type="binding site" evidence="8">
    <location>
        <position position="221"/>
    </location>
    <ligand>
        <name>Zn(2+)</name>
        <dbReference type="ChEBI" id="CHEBI:29105"/>
        <label>1</label>
    </ligand>
</feature>
<organism evidence="9 10">
    <name type="scientific">Marinitoga hydrogenitolerans (strain DSM 16785 / JCM 12826 / AT1271)</name>
    <dbReference type="NCBI Taxonomy" id="1122195"/>
    <lineage>
        <taxon>Bacteria</taxon>
        <taxon>Thermotogati</taxon>
        <taxon>Thermotogota</taxon>
        <taxon>Thermotogae</taxon>
        <taxon>Petrotogales</taxon>
        <taxon>Petrotogaceae</taxon>
        <taxon>Marinitoga</taxon>
    </lineage>
</organism>
<protein>
    <submittedName>
        <fullName evidence="9">Endoglucanase</fullName>
    </submittedName>
</protein>
<dbReference type="Proteomes" id="UP000184334">
    <property type="component" value="Unassembled WGS sequence"/>
</dbReference>
<dbReference type="PANTHER" id="PTHR32481:SF9">
    <property type="entry name" value="ENDOGLUCANASE"/>
    <property type="match status" value="1"/>
</dbReference>
<dbReference type="Gene3D" id="3.40.630.10">
    <property type="entry name" value="Zn peptidases"/>
    <property type="match status" value="1"/>
</dbReference>
<dbReference type="InterPro" id="IPR051464">
    <property type="entry name" value="Peptidase_M42_aminopept"/>
</dbReference>
<dbReference type="GO" id="GO:0046872">
    <property type="term" value="F:metal ion binding"/>
    <property type="evidence" value="ECO:0007669"/>
    <property type="project" value="UniProtKB-UniRule"/>
</dbReference>
<accession>A0A1M4YSS5</accession>
<proteinExistence type="inferred from homology"/>
<evidence type="ECO:0000313" key="9">
    <source>
        <dbReference type="EMBL" id="SHF08396.1"/>
    </source>
</evidence>
<evidence type="ECO:0000256" key="7">
    <source>
        <dbReference type="PIRSR" id="PIRSR001123-1"/>
    </source>
</evidence>
<dbReference type="STRING" id="1122195.SAMN02745164_01746"/>
<evidence type="ECO:0000256" key="2">
    <source>
        <dbReference type="ARBA" id="ARBA00022438"/>
    </source>
</evidence>
<reference evidence="9" key="1">
    <citation type="submission" date="2016-11" db="EMBL/GenBank/DDBJ databases">
        <authorList>
            <person name="Varghese N."/>
            <person name="Submissions S."/>
        </authorList>
    </citation>
    <scope>NUCLEOTIDE SEQUENCE [LARGE SCALE GENOMIC DNA]</scope>
    <source>
        <strain evidence="9">DSM 16785</strain>
    </source>
</reference>
<feature type="binding site" evidence="8">
    <location>
        <position position="61"/>
    </location>
    <ligand>
        <name>Zn(2+)</name>
        <dbReference type="ChEBI" id="CHEBI:29105"/>
        <label>1</label>
    </ligand>
</feature>
<dbReference type="GO" id="GO:0004177">
    <property type="term" value="F:aminopeptidase activity"/>
    <property type="evidence" value="ECO:0007669"/>
    <property type="project" value="UniProtKB-UniRule"/>
</dbReference>
<dbReference type="SUPFAM" id="SSF101821">
    <property type="entry name" value="Aminopeptidase/glucanase lid domain"/>
    <property type="match status" value="1"/>
</dbReference>